<gene>
    <name evidence="4" type="ORF">H9763_02865</name>
</gene>
<dbReference type="InterPro" id="IPR050490">
    <property type="entry name" value="Bact_solute-bd_prot1"/>
</dbReference>
<sequence length="510" mass="57568">MSGMRKKQWIAACMAAALIMGGCQPGGSGETAQTQEAGAQQDPVQAQDDREGEAVSLKYLHVSESFDPETDYTRELIRDLLNVDIIPEMGNEDDKVNLILSSGQDYDMIKLTNRNLLISYVENDVIWPLDEYIDQYPDLKNAFTEDEWATVTFDGKIYAIPETNTDDVEWGFSIRQDWLEALGEEMPSTPDDLYRVLKRFKEEDPGNVGKENVIPLTMEGDVKFNGLAQAFGLGQSIDDYIEKDGKLVPGVEQEGARELVAFLNRLYAEGLLDADYPSNTNETMISKVAAGYAGACRMTPWESAALRTLRENNPDAKLAFLEPFETEDGSRSIANRSGLKGFLIVPKASDRAAEVVKYCNDFLAEENFTRLIVGEEGVSYTVEDGKYMPILPEFDKFNKGRWFYPTNVGERYTPLFGARAHKEAEMGELWDDINAKCGQYSYDPILNYAPTMDGETEALKQSLSEWTKEKVIRMIIDPAELEKFDSFVAEWKERGGDQLTQAYNEWYQNR</sequence>
<feature type="signal peptide" evidence="3">
    <location>
        <begin position="1"/>
        <end position="25"/>
    </location>
</feature>
<dbReference type="SUPFAM" id="SSF53850">
    <property type="entry name" value="Periplasmic binding protein-like II"/>
    <property type="match status" value="1"/>
</dbReference>
<dbReference type="PROSITE" id="PS51257">
    <property type="entry name" value="PROKAR_LIPOPROTEIN"/>
    <property type="match status" value="1"/>
</dbReference>
<evidence type="ECO:0000313" key="4">
    <source>
        <dbReference type="EMBL" id="HJB90391.1"/>
    </source>
</evidence>
<dbReference type="Proteomes" id="UP000886883">
    <property type="component" value="Unassembled WGS sequence"/>
</dbReference>
<evidence type="ECO:0000313" key="5">
    <source>
        <dbReference type="Proteomes" id="UP000886883"/>
    </source>
</evidence>
<organism evidence="4 5">
    <name type="scientific">Candidatus Eisenbergiella merdigallinarum</name>
    <dbReference type="NCBI Taxonomy" id="2838552"/>
    <lineage>
        <taxon>Bacteria</taxon>
        <taxon>Bacillati</taxon>
        <taxon>Bacillota</taxon>
        <taxon>Clostridia</taxon>
        <taxon>Lachnospirales</taxon>
        <taxon>Lachnospiraceae</taxon>
        <taxon>Eisenbergiella</taxon>
    </lineage>
</organism>
<dbReference type="PANTHER" id="PTHR43649:SF33">
    <property type="entry name" value="POLYGALACTURONAN_RHAMNOGALACTURONAN-BINDING PROTEIN YTCQ"/>
    <property type="match status" value="1"/>
</dbReference>
<keyword evidence="1 3" id="KW-0732">Signal</keyword>
<reference evidence="4" key="2">
    <citation type="submission" date="2021-04" db="EMBL/GenBank/DDBJ databases">
        <authorList>
            <person name="Gilroy R."/>
        </authorList>
    </citation>
    <scope>NUCLEOTIDE SEQUENCE</scope>
    <source>
        <strain evidence="4">USAMLcec3-2134</strain>
    </source>
</reference>
<feature type="chain" id="PRO_5038475020" evidence="3">
    <location>
        <begin position="26"/>
        <end position="510"/>
    </location>
</feature>
<evidence type="ECO:0000256" key="2">
    <source>
        <dbReference type="SAM" id="MobiDB-lite"/>
    </source>
</evidence>
<dbReference type="PANTHER" id="PTHR43649">
    <property type="entry name" value="ARABINOSE-BINDING PROTEIN-RELATED"/>
    <property type="match status" value="1"/>
</dbReference>
<dbReference type="AlphaFoldDB" id="A0A9D2MQY2"/>
<reference evidence="4" key="1">
    <citation type="journal article" date="2021" name="PeerJ">
        <title>Extensive microbial diversity within the chicken gut microbiome revealed by metagenomics and culture.</title>
        <authorList>
            <person name="Gilroy R."/>
            <person name="Ravi A."/>
            <person name="Getino M."/>
            <person name="Pursley I."/>
            <person name="Horton D.L."/>
            <person name="Alikhan N.F."/>
            <person name="Baker D."/>
            <person name="Gharbi K."/>
            <person name="Hall N."/>
            <person name="Watson M."/>
            <person name="Adriaenssens E.M."/>
            <person name="Foster-Nyarko E."/>
            <person name="Jarju S."/>
            <person name="Secka A."/>
            <person name="Antonio M."/>
            <person name="Oren A."/>
            <person name="Chaudhuri R.R."/>
            <person name="La Ragione R."/>
            <person name="Hildebrand F."/>
            <person name="Pallen M.J."/>
        </authorList>
    </citation>
    <scope>NUCLEOTIDE SEQUENCE</scope>
    <source>
        <strain evidence="4">USAMLcec3-2134</strain>
    </source>
</reference>
<protein>
    <submittedName>
        <fullName evidence="4">Extracellular solute-binding protein</fullName>
    </submittedName>
</protein>
<evidence type="ECO:0000256" key="3">
    <source>
        <dbReference type="SAM" id="SignalP"/>
    </source>
</evidence>
<proteinExistence type="predicted"/>
<feature type="compositionally biased region" description="Low complexity" evidence="2">
    <location>
        <begin position="30"/>
        <end position="41"/>
    </location>
</feature>
<feature type="region of interest" description="Disordered" evidence="2">
    <location>
        <begin position="26"/>
        <end position="50"/>
    </location>
</feature>
<accession>A0A9D2MQY2</accession>
<name>A0A9D2MQY2_9FIRM</name>
<evidence type="ECO:0000256" key="1">
    <source>
        <dbReference type="ARBA" id="ARBA00022729"/>
    </source>
</evidence>
<dbReference type="EMBL" id="DWXE01000010">
    <property type="protein sequence ID" value="HJB90391.1"/>
    <property type="molecule type" value="Genomic_DNA"/>
</dbReference>
<comment type="caution">
    <text evidence="4">The sequence shown here is derived from an EMBL/GenBank/DDBJ whole genome shotgun (WGS) entry which is preliminary data.</text>
</comment>
<dbReference type="Gene3D" id="3.40.190.10">
    <property type="entry name" value="Periplasmic binding protein-like II"/>
    <property type="match status" value="2"/>
</dbReference>